<protein>
    <submittedName>
        <fullName evidence="1">Uncharacterized protein</fullName>
    </submittedName>
</protein>
<proteinExistence type="predicted"/>
<dbReference type="AlphaFoldDB" id="A0AAD9HUB4"/>
<name>A0AAD9HUB4_9PEZI</name>
<dbReference type="Proteomes" id="UP001232148">
    <property type="component" value="Unassembled WGS sequence"/>
</dbReference>
<dbReference type="EMBL" id="MU842817">
    <property type="protein sequence ID" value="KAK2034009.1"/>
    <property type="molecule type" value="Genomic_DNA"/>
</dbReference>
<reference evidence="1" key="1">
    <citation type="submission" date="2021-06" db="EMBL/GenBank/DDBJ databases">
        <title>Comparative genomics, transcriptomics and evolutionary studies reveal genomic signatures of adaptation to plant cell wall in hemibiotrophic fungi.</title>
        <authorList>
            <consortium name="DOE Joint Genome Institute"/>
            <person name="Baroncelli R."/>
            <person name="Diaz J.F."/>
            <person name="Benocci T."/>
            <person name="Peng M."/>
            <person name="Battaglia E."/>
            <person name="Haridas S."/>
            <person name="Andreopoulos W."/>
            <person name="Labutti K."/>
            <person name="Pangilinan J."/>
            <person name="Floch G.L."/>
            <person name="Makela M.R."/>
            <person name="Henrissat B."/>
            <person name="Grigoriev I.V."/>
            <person name="Crouch J.A."/>
            <person name="De Vries R.P."/>
            <person name="Sukno S.A."/>
            <person name="Thon M.R."/>
        </authorList>
    </citation>
    <scope>NUCLEOTIDE SEQUENCE</scope>
    <source>
        <strain evidence="1">MAFF235873</strain>
    </source>
</reference>
<evidence type="ECO:0000313" key="2">
    <source>
        <dbReference type="Proteomes" id="UP001232148"/>
    </source>
</evidence>
<accession>A0AAD9HUB4</accession>
<gene>
    <name evidence="1" type="ORF">LX32DRAFT_5625</name>
</gene>
<evidence type="ECO:0000313" key="1">
    <source>
        <dbReference type="EMBL" id="KAK2034009.1"/>
    </source>
</evidence>
<organism evidence="1 2">
    <name type="scientific">Colletotrichum zoysiae</name>
    <dbReference type="NCBI Taxonomy" id="1216348"/>
    <lineage>
        <taxon>Eukaryota</taxon>
        <taxon>Fungi</taxon>
        <taxon>Dikarya</taxon>
        <taxon>Ascomycota</taxon>
        <taxon>Pezizomycotina</taxon>
        <taxon>Sordariomycetes</taxon>
        <taxon>Hypocreomycetidae</taxon>
        <taxon>Glomerellales</taxon>
        <taxon>Glomerellaceae</taxon>
        <taxon>Colletotrichum</taxon>
        <taxon>Colletotrichum graminicola species complex</taxon>
    </lineage>
</organism>
<comment type="caution">
    <text evidence="1">The sequence shown here is derived from an EMBL/GenBank/DDBJ whole genome shotgun (WGS) entry which is preliminary data.</text>
</comment>
<keyword evidence="2" id="KW-1185">Reference proteome</keyword>
<sequence>MEGELHDVIDTIRTAAAAISRNCSWFSPVHIRRPKPGLLDSDGRAARPALYVYLLAQAQIMNVPLPCPYSRPTLALEATDFDWKECHPPCQSRCSYHCRGGGGRSPSIRHRDWFIIRTTCCHNRHSTSFLSSITSTQARAAPRRCPTQRNI</sequence>